<accession>A0A284RJA1</accession>
<dbReference type="AlphaFoldDB" id="A0A284RJA1"/>
<dbReference type="Proteomes" id="UP000219338">
    <property type="component" value="Unassembled WGS sequence"/>
</dbReference>
<reference evidence="2" key="1">
    <citation type="journal article" date="2017" name="Nat. Ecol. Evol.">
        <title>Genome expansion and lineage-specific genetic innovations in the forest pathogenic fungi Armillaria.</title>
        <authorList>
            <person name="Sipos G."/>
            <person name="Prasanna A.N."/>
            <person name="Walter M.C."/>
            <person name="O'Connor E."/>
            <person name="Balint B."/>
            <person name="Krizsan K."/>
            <person name="Kiss B."/>
            <person name="Hess J."/>
            <person name="Varga T."/>
            <person name="Slot J."/>
            <person name="Riley R."/>
            <person name="Boka B."/>
            <person name="Rigling D."/>
            <person name="Barry K."/>
            <person name="Lee J."/>
            <person name="Mihaltcheva S."/>
            <person name="LaButti K."/>
            <person name="Lipzen A."/>
            <person name="Waldron R."/>
            <person name="Moloney N.M."/>
            <person name="Sperisen C."/>
            <person name="Kredics L."/>
            <person name="Vagvoelgyi C."/>
            <person name="Patrignani A."/>
            <person name="Fitzpatrick D."/>
            <person name="Nagy I."/>
            <person name="Doyle S."/>
            <person name="Anderson J.B."/>
            <person name="Grigoriev I.V."/>
            <person name="Gueldener U."/>
            <person name="Muensterkoetter M."/>
            <person name="Nagy L.G."/>
        </authorList>
    </citation>
    <scope>NUCLEOTIDE SEQUENCE [LARGE SCALE GENOMIC DNA]</scope>
    <source>
        <strain evidence="2">C18/9</strain>
    </source>
</reference>
<protein>
    <submittedName>
        <fullName evidence="1">Uncharacterized protein</fullName>
    </submittedName>
</protein>
<dbReference type="EMBL" id="FUEG01000009">
    <property type="protein sequence ID" value="SJL08805.1"/>
    <property type="molecule type" value="Genomic_DNA"/>
</dbReference>
<organism evidence="1 2">
    <name type="scientific">Armillaria ostoyae</name>
    <name type="common">Armillaria root rot fungus</name>
    <dbReference type="NCBI Taxonomy" id="47428"/>
    <lineage>
        <taxon>Eukaryota</taxon>
        <taxon>Fungi</taxon>
        <taxon>Dikarya</taxon>
        <taxon>Basidiomycota</taxon>
        <taxon>Agaricomycotina</taxon>
        <taxon>Agaricomycetes</taxon>
        <taxon>Agaricomycetidae</taxon>
        <taxon>Agaricales</taxon>
        <taxon>Marasmiineae</taxon>
        <taxon>Physalacriaceae</taxon>
        <taxon>Armillaria</taxon>
    </lineage>
</organism>
<evidence type="ECO:0000313" key="2">
    <source>
        <dbReference type="Proteomes" id="UP000219338"/>
    </source>
</evidence>
<gene>
    <name evidence="1" type="ORF">ARMOST_12175</name>
</gene>
<sequence length="154" mass="16961">MAALDNAHNAPYRKEDIVPGNNLVWVLFAEKLGAPPGTYLACSSFKTGNFKVSTGDDGSYADLDEHFISVSAMGSFCVIKCRLSFLVRILNNCIFYSNLTVSSSPSLLEVSSPAYEDLDWDAEPGSWCEARIRMLPDFVIDNCNSTYLPSSLRD</sequence>
<keyword evidence="2" id="KW-1185">Reference proteome</keyword>
<evidence type="ECO:0000313" key="1">
    <source>
        <dbReference type="EMBL" id="SJL08805.1"/>
    </source>
</evidence>
<name>A0A284RJA1_ARMOS</name>
<proteinExistence type="predicted"/>